<gene>
    <name evidence="2" type="ORF">SLEP1_g37168</name>
</gene>
<organism evidence="2 3">
    <name type="scientific">Rubroshorea leprosula</name>
    <dbReference type="NCBI Taxonomy" id="152421"/>
    <lineage>
        <taxon>Eukaryota</taxon>
        <taxon>Viridiplantae</taxon>
        <taxon>Streptophyta</taxon>
        <taxon>Embryophyta</taxon>
        <taxon>Tracheophyta</taxon>
        <taxon>Spermatophyta</taxon>
        <taxon>Magnoliopsida</taxon>
        <taxon>eudicotyledons</taxon>
        <taxon>Gunneridae</taxon>
        <taxon>Pentapetalae</taxon>
        <taxon>rosids</taxon>
        <taxon>malvids</taxon>
        <taxon>Malvales</taxon>
        <taxon>Dipterocarpaceae</taxon>
        <taxon>Rubroshorea</taxon>
    </lineage>
</organism>
<evidence type="ECO:0000256" key="1">
    <source>
        <dbReference type="SAM" id="MobiDB-lite"/>
    </source>
</evidence>
<reference evidence="2 3" key="1">
    <citation type="journal article" date="2021" name="Commun. Biol.">
        <title>The genome of Shorea leprosula (Dipterocarpaceae) highlights the ecological relevance of drought in aseasonal tropical rainforests.</title>
        <authorList>
            <person name="Ng K.K.S."/>
            <person name="Kobayashi M.J."/>
            <person name="Fawcett J.A."/>
            <person name="Hatakeyama M."/>
            <person name="Paape T."/>
            <person name="Ng C.H."/>
            <person name="Ang C.C."/>
            <person name="Tnah L.H."/>
            <person name="Lee C.T."/>
            <person name="Nishiyama T."/>
            <person name="Sese J."/>
            <person name="O'Brien M.J."/>
            <person name="Copetti D."/>
            <person name="Mohd Noor M.I."/>
            <person name="Ong R.C."/>
            <person name="Putra M."/>
            <person name="Sireger I.Z."/>
            <person name="Indrioko S."/>
            <person name="Kosugi Y."/>
            <person name="Izuno A."/>
            <person name="Isagi Y."/>
            <person name="Lee S.L."/>
            <person name="Shimizu K.K."/>
        </authorList>
    </citation>
    <scope>NUCLEOTIDE SEQUENCE [LARGE SCALE GENOMIC DNA]</scope>
    <source>
        <strain evidence="2">214</strain>
    </source>
</reference>
<dbReference type="PANTHER" id="PTHR11851">
    <property type="entry name" value="METALLOPROTEASE"/>
    <property type="match status" value="1"/>
</dbReference>
<protein>
    <submittedName>
        <fullName evidence="2">Uncharacterized protein</fullName>
    </submittedName>
</protein>
<dbReference type="InterPro" id="IPR011249">
    <property type="entry name" value="Metalloenz_LuxS/M16"/>
</dbReference>
<name>A0AAV5KUB6_9ROSI</name>
<dbReference type="GO" id="GO:0046872">
    <property type="term" value="F:metal ion binding"/>
    <property type="evidence" value="ECO:0007669"/>
    <property type="project" value="InterPro"/>
</dbReference>
<comment type="caution">
    <text evidence="2">The sequence shown here is derived from an EMBL/GenBank/DDBJ whole genome shotgun (WGS) entry which is preliminary data.</text>
</comment>
<dbReference type="EMBL" id="BPVZ01000078">
    <property type="protein sequence ID" value="GKV28070.1"/>
    <property type="molecule type" value="Genomic_DNA"/>
</dbReference>
<keyword evidence="3" id="KW-1185">Reference proteome</keyword>
<feature type="compositionally biased region" description="Basic and acidic residues" evidence="1">
    <location>
        <begin position="42"/>
        <end position="60"/>
    </location>
</feature>
<feature type="region of interest" description="Disordered" evidence="1">
    <location>
        <begin position="42"/>
        <end position="76"/>
    </location>
</feature>
<dbReference type="GO" id="GO:0005739">
    <property type="term" value="C:mitochondrion"/>
    <property type="evidence" value="ECO:0007669"/>
    <property type="project" value="TreeGrafter"/>
</dbReference>
<dbReference type="Proteomes" id="UP001054252">
    <property type="component" value="Unassembled WGS sequence"/>
</dbReference>
<dbReference type="AlphaFoldDB" id="A0AAV5KUB6"/>
<accession>A0AAV5KUB6</accession>
<proteinExistence type="predicted"/>
<evidence type="ECO:0000313" key="2">
    <source>
        <dbReference type="EMBL" id="GKV28070.1"/>
    </source>
</evidence>
<evidence type="ECO:0000313" key="3">
    <source>
        <dbReference type="Proteomes" id="UP001054252"/>
    </source>
</evidence>
<dbReference type="Gene3D" id="3.30.830.10">
    <property type="entry name" value="Metalloenzyme, LuxS/M16 peptidase-like"/>
    <property type="match status" value="1"/>
</dbReference>
<dbReference type="PANTHER" id="PTHR11851:SF190">
    <property type="entry name" value="MITOCHONDRIAL-PROCESSING PEPTIDASE SUBUNIT ALPHA"/>
    <property type="match status" value="1"/>
</dbReference>
<dbReference type="SUPFAM" id="SSF63411">
    <property type="entry name" value="LuxS/MPP-like metallohydrolase"/>
    <property type="match status" value="1"/>
</dbReference>
<dbReference type="InterPro" id="IPR050361">
    <property type="entry name" value="MPP/UQCRC_Complex"/>
</dbReference>
<sequence>MSVKLPIGGPKWLGCSPTIALEAQYWTYQILPSYPAFSERREEASLKQRGKEGEKKERGGRLRGQQGSRNDGGTEEEVDDLAVAHLNWRKLEEIGGHVQASASREQICNTFGALKNCVPEMIAFGGNSLCWLSGYFVAFANPLLAPESAISRLNSTILVEFIADVIAFEVLNFLVVRQKKNEAMALNVRQAQSSGFVPKTFDVAAKELIAVATLGEVVTSHSHAAFLLAFYLIMPFILCSLQLTETTRCILQIVASEDIGRQVLTYGKRKPVEHFLNAVQQMVTSEDIGRQVLTYGERKPVEHFLKAFEEVTLKDISTVAQKLLSSPLPMASYGKVINVPSHDSVSSKFKLK</sequence>